<reference evidence="1" key="1">
    <citation type="journal article" date="2024" name="Gigascience">
        <title>Chromosome-level genome of the poultry shaft louse Menopon gallinae provides insight into the host-switching and adaptive evolution of parasitic lice.</title>
        <authorList>
            <person name="Xu Y."/>
            <person name="Ma L."/>
            <person name="Liu S."/>
            <person name="Liang Y."/>
            <person name="Liu Q."/>
            <person name="He Z."/>
            <person name="Tian L."/>
            <person name="Duan Y."/>
            <person name="Cai W."/>
            <person name="Li H."/>
            <person name="Song F."/>
        </authorList>
    </citation>
    <scope>NUCLEOTIDE SEQUENCE</scope>
    <source>
        <strain evidence="1">Cailab_2023a</strain>
    </source>
</reference>
<dbReference type="EMBL" id="JARGDH010000003">
    <property type="protein sequence ID" value="KAL0272430.1"/>
    <property type="molecule type" value="Genomic_DNA"/>
</dbReference>
<dbReference type="AlphaFoldDB" id="A0AAW2HR72"/>
<evidence type="ECO:0000313" key="1">
    <source>
        <dbReference type="EMBL" id="KAL0272430.1"/>
    </source>
</evidence>
<accession>A0AAW2HR72</accession>
<sequence length="82" mass="9108">MNGSTDPVEEVAGGGIRDCACADGEAPRAVRGQISRIQRLVADPEASRIDNKEGQKPCDHFWKLFRAERPISGVEKEERFPR</sequence>
<organism evidence="1">
    <name type="scientific">Menopon gallinae</name>
    <name type="common">poultry shaft louse</name>
    <dbReference type="NCBI Taxonomy" id="328185"/>
    <lineage>
        <taxon>Eukaryota</taxon>
        <taxon>Metazoa</taxon>
        <taxon>Ecdysozoa</taxon>
        <taxon>Arthropoda</taxon>
        <taxon>Hexapoda</taxon>
        <taxon>Insecta</taxon>
        <taxon>Pterygota</taxon>
        <taxon>Neoptera</taxon>
        <taxon>Paraneoptera</taxon>
        <taxon>Psocodea</taxon>
        <taxon>Troctomorpha</taxon>
        <taxon>Phthiraptera</taxon>
        <taxon>Amblycera</taxon>
        <taxon>Menoponidae</taxon>
        <taxon>Menopon</taxon>
    </lineage>
</organism>
<gene>
    <name evidence="1" type="ORF">PYX00_005401</name>
</gene>
<comment type="caution">
    <text evidence="1">The sequence shown here is derived from an EMBL/GenBank/DDBJ whole genome shotgun (WGS) entry which is preliminary data.</text>
</comment>
<name>A0AAW2HR72_9NEOP</name>
<protein>
    <submittedName>
        <fullName evidence="1">Uncharacterized protein</fullName>
    </submittedName>
</protein>
<proteinExistence type="predicted"/>